<keyword evidence="2" id="KW-1185">Reference proteome</keyword>
<name>A0A1T4SP15_9BACT</name>
<dbReference type="Proteomes" id="UP000190367">
    <property type="component" value="Unassembled WGS sequence"/>
</dbReference>
<evidence type="ECO:0000313" key="2">
    <source>
        <dbReference type="Proteomes" id="UP000190367"/>
    </source>
</evidence>
<reference evidence="2" key="1">
    <citation type="submission" date="2017-02" db="EMBL/GenBank/DDBJ databases">
        <authorList>
            <person name="Varghese N."/>
            <person name="Submissions S."/>
        </authorList>
    </citation>
    <scope>NUCLEOTIDE SEQUENCE [LARGE SCALE GENOMIC DNA]</scope>
    <source>
        <strain evidence="2">DSM 22224</strain>
    </source>
</reference>
<protein>
    <submittedName>
        <fullName evidence="1">DNA-packaging protein gp3</fullName>
    </submittedName>
</protein>
<gene>
    <name evidence="1" type="ORF">SAMN04488128_103191</name>
</gene>
<organism evidence="1 2">
    <name type="scientific">Chitinophaga eiseniae</name>
    <dbReference type="NCBI Taxonomy" id="634771"/>
    <lineage>
        <taxon>Bacteria</taxon>
        <taxon>Pseudomonadati</taxon>
        <taxon>Bacteroidota</taxon>
        <taxon>Chitinophagia</taxon>
        <taxon>Chitinophagales</taxon>
        <taxon>Chitinophagaceae</taxon>
        <taxon>Chitinophaga</taxon>
    </lineage>
</organism>
<dbReference type="AlphaFoldDB" id="A0A1T4SP15"/>
<dbReference type="STRING" id="634771.SAMN04488128_103191"/>
<dbReference type="InterPro" id="IPR032066">
    <property type="entry name" value="GP3_package"/>
</dbReference>
<proteinExistence type="predicted"/>
<accession>A0A1T4SP15</accession>
<dbReference type="Gene3D" id="1.10.132.80">
    <property type="match status" value="1"/>
</dbReference>
<dbReference type="RefSeq" id="WP_078670564.1">
    <property type="nucleotide sequence ID" value="NZ_FUWZ01000003.1"/>
</dbReference>
<dbReference type="OrthoDB" id="8100717at2"/>
<sequence>MAAPIGNQFWKLRSKHGRDLIFSSPELLWEAATEYFEWCDDHPWEKHDFVGKDAEEVYRKVPRPYTIKALCLYLECDDELLDNYQEKEGFSEIVTRIRNIIYTQKYEGAAVGLFNASVIARDLGLVEKSDLTSKGERIGKLDVSNLSDEDLADIARIQQKMAGEG</sequence>
<dbReference type="EMBL" id="FUWZ01000003">
    <property type="protein sequence ID" value="SKA29922.1"/>
    <property type="molecule type" value="Genomic_DNA"/>
</dbReference>
<dbReference type="Pfam" id="PF16677">
    <property type="entry name" value="GP3_package"/>
    <property type="match status" value="1"/>
</dbReference>
<evidence type="ECO:0000313" key="1">
    <source>
        <dbReference type="EMBL" id="SKA29922.1"/>
    </source>
</evidence>